<keyword evidence="17" id="KW-1185">Reference proteome</keyword>
<evidence type="ECO:0000259" key="15">
    <source>
        <dbReference type="PROSITE" id="PS50011"/>
    </source>
</evidence>
<keyword evidence="9 13" id="KW-1133">Transmembrane helix</keyword>
<organism evidence="16 17">
    <name type="scientific">Apostasia shenzhenica</name>
    <dbReference type="NCBI Taxonomy" id="1088818"/>
    <lineage>
        <taxon>Eukaryota</taxon>
        <taxon>Viridiplantae</taxon>
        <taxon>Streptophyta</taxon>
        <taxon>Embryophyta</taxon>
        <taxon>Tracheophyta</taxon>
        <taxon>Spermatophyta</taxon>
        <taxon>Magnoliopsida</taxon>
        <taxon>Liliopsida</taxon>
        <taxon>Asparagales</taxon>
        <taxon>Orchidaceae</taxon>
        <taxon>Apostasioideae</taxon>
        <taxon>Apostasia</taxon>
    </lineage>
</organism>
<dbReference type="AlphaFoldDB" id="A0A2H9ZXY2"/>
<evidence type="ECO:0000256" key="4">
    <source>
        <dbReference type="ARBA" id="ARBA00022692"/>
    </source>
</evidence>
<dbReference type="GO" id="GO:0004714">
    <property type="term" value="F:transmembrane receptor protein tyrosine kinase activity"/>
    <property type="evidence" value="ECO:0007669"/>
    <property type="project" value="UniProtKB-EC"/>
</dbReference>
<dbReference type="InterPro" id="IPR001611">
    <property type="entry name" value="Leu-rich_rpt"/>
</dbReference>
<evidence type="ECO:0000256" key="11">
    <source>
        <dbReference type="ARBA" id="ARBA00023170"/>
    </source>
</evidence>
<dbReference type="GO" id="GO:0016020">
    <property type="term" value="C:membrane"/>
    <property type="evidence" value="ECO:0007669"/>
    <property type="project" value="UniProtKB-SubCell"/>
</dbReference>
<dbReference type="InterPro" id="IPR032675">
    <property type="entry name" value="LRR_dom_sf"/>
</dbReference>
<dbReference type="FunFam" id="3.80.10.10:FF:000095">
    <property type="entry name" value="LRR receptor-like serine/threonine-protein kinase GSO1"/>
    <property type="match status" value="2"/>
</dbReference>
<dbReference type="Pfam" id="PF07714">
    <property type="entry name" value="PK_Tyr_Ser-Thr"/>
    <property type="match status" value="1"/>
</dbReference>
<keyword evidence="2" id="KW-0597">Phosphoprotein</keyword>
<feature type="transmembrane region" description="Helical" evidence="13">
    <location>
        <begin position="587"/>
        <end position="610"/>
    </location>
</feature>
<proteinExistence type="predicted"/>
<dbReference type="GO" id="GO:0005524">
    <property type="term" value="F:ATP binding"/>
    <property type="evidence" value="ECO:0007669"/>
    <property type="project" value="UniProtKB-KW"/>
</dbReference>
<evidence type="ECO:0000256" key="10">
    <source>
        <dbReference type="ARBA" id="ARBA00023136"/>
    </source>
</evidence>
<keyword evidence="16" id="KW-0808">Transferase</keyword>
<keyword evidence="16" id="KW-0418">Kinase</keyword>
<accession>A0A2H9ZXY2</accession>
<keyword evidence="8" id="KW-0067">ATP-binding</keyword>
<dbReference type="SUPFAM" id="SSF52058">
    <property type="entry name" value="L domain-like"/>
    <property type="match status" value="3"/>
</dbReference>
<dbReference type="Gene3D" id="3.80.10.10">
    <property type="entry name" value="Ribonuclease Inhibitor"/>
    <property type="match status" value="3"/>
</dbReference>
<dbReference type="SUPFAM" id="SSF56112">
    <property type="entry name" value="Protein kinase-like (PK-like)"/>
    <property type="match status" value="1"/>
</dbReference>
<dbReference type="STRING" id="1088818.A0A2H9ZXY2"/>
<dbReference type="PANTHER" id="PTHR48003">
    <property type="entry name" value="OS07G0626500 PROTEIN"/>
    <property type="match status" value="1"/>
</dbReference>
<sequence>MRLIILSVLLWLGTAKGNSVNSDIDALLEFKNGIIRDPSVHILDSWVHFSSPASEGCPLNWYGVQCNGNRVSSITLNDLNLRGNISFSSLSRMNMLQNFSLANNQLTGVLSPELGSLTSLEYLDLSRNSFLGKMPDELMDIRSLVFLNLSCNGFGSLMPSGFRKLQKLQYLDLRGNRFSGDVGSILDQLQVAVYVDLSDNRFTGSLSSIADNSSVIGSLQYLNISHNGLSGQLFGSELVPLFDSLEVFDASFNQLTGQVPSFNFIVSLKILHLGNNQFSGSFPEAFFKDFSMVFSELDLSFNKLTGPLPSITSTSLMKLNLSANKLTGSLPTKIGSCLFVDLSNNMFSGNVSSIRSWGNYVETVELSSNKLTGTLPRETSQFLRLKSLKVSNNLLEGEVPPVLGTYPEINVIDLSVNHLHGSLPETLFLSSRLMDVNLSCNHLTGAIFQSKRQPTNSSLVSIDLSNNFLSGSLSEEIAAMGQLVLLNFSRNNISGEIPNAIGFLHHLLYVDLSHNQFEGNIPDNLPESLLGINVSYNNLSGNVPKNLFRFPNSSFLPGNDLLNFPPASSNSMSAAGKAKQSRRMRNAIIYSLIAGGFVFAAIFLLFVLVYHRGFNGNDRGNTTQKKSSFSLLFGTRKRNAPPQASTRFSQDHLSQSSTLSSQRRQGIALETEMQELEVCKSPMKNDRKASVSFIISSPSSIHQSSGQQTSVLSVSSPDRLAGDLHLFDNSISFTVEELSRAPAEIIGRSCHGSLYMATLDKGHVLAVKWLKEGIVKSKKEFSREAKKLGTMRHPNLISLKGYYWGPKEHERLLISDFVASLSLTVHLSEYEQRNLHPLSLSERLTIAIDIARCLNYLHNERSIPHGNLKSTNILVQSPNSNALLTDYSLHRIMTPAGMADQVLNAGALGYRPPEFASSAKPCPSLKSDIYAFGVILLELVTGRNAGEIVSGNPVVVDLTDWVRLMASENRSYECFDKNIFSKVEEDEDPPPRVLEKMLAAALRCISSADERPEIRTVFEDLSSLLM</sequence>
<keyword evidence="6" id="KW-0677">Repeat</keyword>
<dbReference type="InterPro" id="IPR053059">
    <property type="entry name" value="Inactive_SerThr-Kinase_ABA"/>
</dbReference>
<dbReference type="Gene3D" id="3.30.200.20">
    <property type="entry name" value="Phosphorylase Kinase, domain 1"/>
    <property type="match status" value="1"/>
</dbReference>
<evidence type="ECO:0000256" key="6">
    <source>
        <dbReference type="ARBA" id="ARBA00022737"/>
    </source>
</evidence>
<dbReference type="PANTHER" id="PTHR48003:SF3">
    <property type="entry name" value="LEUCINE-RICH REPEAT PROTEIN KINASE FAMILY PROTEIN"/>
    <property type="match status" value="1"/>
</dbReference>
<evidence type="ECO:0000256" key="8">
    <source>
        <dbReference type="ARBA" id="ARBA00022840"/>
    </source>
</evidence>
<evidence type="ECO:0000256" key="9">
    <source>
        <dbReference type="ARBA" id="ARBA00022989"/>
    </source>
</evidence>
<dbReference type="Proteomes" id="UP000236161">
    <property type="component" value="Unassembled WGS sequence"/>
</dbReference>
<feature type="region of interest" description="Disordered" evidence="12">
    <location>
        <begin position="638"/>
        <end position="661"/>
    </location>
</feature>
<evidence type="ECO:0000256" key="13">
    <source>
        <dbReference type="SAM" id="Phobius"/>
    </source>
</evidence>
<dbReference type="FunFam" id="3.30.200.20:FF:000486">
    <property type="entry name" value="Leucine-rich repeat receptor-like protein kinase"/>
    <property type="match status" value="1"/>
</dbReference>
<dbReference type="InterPro" id="IPR001245">
    <property type="entry name" value="Ser-Thr/Tyr_kinase_cat_dom"/>
</dbReference>
<evidence type="ECO:0000256" key="1">
    <source>
        <dbReference type="ARBA" id="ARBA00004167"/>
    </source>
</evidence>
<keyword evidence="11 16" id="KW-0675">Receptor</keyword>
<name>A0A2H9ZXY2_9ASPA</name>
<evidence type="ECO:0000256" key="7">
    <source>
        <dbReference type="ARBA" id="ARBA00022741"/>
    </source>
</evidence>
<reference evidence="16 17" key="1">
    <citation type="journal article" date="2017" name="Nature">
        <title>The Apostasia genome and the evolution of orchids.</title>
        <authorList>
            <person name="Zhang G.Q."/>
            <person name="Liu K.W."/>
            <person name="Li Z."/>
            <person name="Lohaus R."/>
            <person name="Hsiao Y.Y."/>
            <person name="Niu S.C."/>
            <person name="Wang J.Y."/>
            <person name="Lin Y.C."/>
            <person name="Xu Q."/>
            <person name="Chen L.J."/>
            <person name="Yoshida K."/>
            <person name="Fujiwara S."/>
            <person name="Wang Z.W."/>
            <person name="Zhang Y.Q."/>
            <person name="Mitsuda N."/>
            <person name="Wang M."/>
            <person name="Liu G.H."/>
            <person name="Pecoraro L."/>
            <person name="Huang H.X."/>
            <person name="Xiao X.J."/>
            <person name="Lin M."/>
            <person name="Wu X.Y."/>
            <person name="Wu W.L."/>
            <person name="Chen Y.Y."/>
            <person name="Chang S.B."/>
            <person name="Sakamoto S."/>
            <person name="Ohme-Takagi M."/>
            <person name="Yagi M."/>
            <person name="Zeng S.J."/>
            <person name="Shen C.Y."/>
            <person name="Yeh C.M."/>
            <person name="Luo Y.B."/>
            <person name="Tsai W.C."/>
            <person name="Van de Peer Y."/>
            <person name="Liu Z.J."/>
        </authorList>
    </citation>
    <scope>NUCLEOTIDE SEQUENCE [LARGE SCALE GENOMIC DNA]</scope>
    <source>
        <strain evidence="17">cv. Shenzhen</strain>
        <tissue evidence="16">Stem</tissue>
    </source>
</reference>
<feature type="compositionally biased region" description="Low complexity" evidence="12">
    <location>
        <begin position="651"/>
        <end position="661"/>
    </location>
</feature>
<evidence type="ECO:0000256" key="2">
    <source>
        <dbReference type="ARBA" id="ARBA00022553"/>
    </source>
</evidence>
<dbReference type="PROSITE" id="PS50011">
    <property type="entry name" value="PROTEIN_KINASE_DOM"/>
    <property type="match status" value="1"/>
</dbReference>
<dbReference type="InterPro" id="IPR000719">
    <property type="entry name" value="Prot_kinase_dom"/>
</dbReference>
<dbReference type="OrthoDB" id="4062651at2759"/>
<dbReference type="Pfam" id="PF08263">
    <property type="entry name" value="LRRNT_2"/>
    <property type="match status" value="1"/>
</dbReference>
<feature type="chain" id="PRO_5014115126" evidence="14">
    <location>
        <begin position="18"/>
        <end position="1026"/>
    </location>
</feature>
<keyword evidence="10 13" id="KW-0472">Membrane</keyword>
<feature type="signal peptide" evidence="14">
    <location>
        <begin position="1"/>
        <end position="17"/>
    </location>
</feature>
<evidence type="ECO:0000313" key="17">
    <source>
        <dbReference type="Proteomes" id="UP000236161"/>
    </source>
</evidence>
<dbReference type="InterPro" id="IPR011009">
    <property type="entry name" value="Kinase-like_dom_sf"/>
</dbReference>
<dbReference type="GO" id="GO:0004674">
    <property type="term" value="F:protein serine/threonine kinase activity"/>
    <property type="evidence" value="ECO:0007669"/>
    <property type="project" value="UniProtKB-EC"/>
</dbReference>
<dbReference type="Gene3D" id="1.10.510.10">
    <property type="entry name" value="Transferase(Phosphotransferase) domain 1"/>
    <property type="match status" value="1"/>
</dbReference>
<keyword evidence="4 13" id="KW-0812">Transmembrane</keyword>
<evidence type="ECO:0000313" key="16">
    <source>
        <dbReference type="EMBL" id="PKA48137.1"/>
    </source>
</evidence>
<evidence type="ECO:0000256" key="12">
    <source>
        <dbReference type="SAM" id="MobiDB-lite"/>
    </source>
</evidence>
<keyword evidence="7" id="KW-0547">Nucleotide-binding</keyword>
<dbReference type="Pfam" id="PF00560">
    <property type="entry name" value="LRR_1"/>
    <property type="match status" value="10"/>
</dbReference>
<dbReference type="EC" id="2.7.11.1" evidence="16"/>
<dbReference type="EMBL" id="KZ452967">
    <property type="protein sequence ID" value="PKA48137.1"/>
    <property type="molecule type" value="Genomic_DNA"/>
</dbReference>
<feature type="domain" description="Protein kinase" evidence="15">
    <location>
        <begin position="740"/>
        <end position="1025"/>
    </location>
</feature>
<dbReference type="InterPro" id="IPR013210">
    <property type="entry name" value="LRR_N_plant-typ"/>
</dbReference>
<gene>
    <name evidence="16" type="ORF">AXF42_Ash021071</name>
</gene>
<evidence type="ECO:0000256" key="3">
    <source>
        <dbReference type="ARBA" id="ARBA00022614"/>
    </source>
</evidence>
<keyword evidence="5 14" id="KW-0732">Signal</keyword>
<evidence type="ECO:0000256" key="14">
    <source>
        <dbReference type="SAM" id="SignalP"/>
    </source>
</evidence>
<evidence type="ECO:0000256" key="5">
    <source>
        <dbReference type="ARBA" id="ARBA00022729"/>
    </source>
</evidence>
<protein>
    <submittedName>
        <fullName evidence="16">Putative inactive receptor kinase</fullName>
        <ecNumber evidence="16">2.7.10.1</ecNumber>
        <ecNumber evidence="16">2.7.11.1</ecNumber>
    </submittedName>
</protein>
<dbReference type="EC" id="2.7.10.1" evidence="16"/>
<comment type="subcellular location">
    <subcellularLocation>
        <location evidence="1">Membrane</location>
        <topology evidence="1">Single-pass membrane protein</topology>
    </subcellularLocation>
</comment>
<keyword evidence="3" id="KW-0433">Leucine-rich repeat</keyword>